<comment type="caution">
    <text evidence="5">The sequence shown here is derived from an EMBL/GenBank/DDBJ whole genome shotgun (WGS) entry which is preliminary data.</text>
</comment>
<dbReference type="RefSeq" id="WP_043142383.1">
    <property type="nucleotide sequence ID" value="NZ_JAGSRL010000011.1"/>
</dbReference>
<dbReference type="InterPro" id="IPR011963">
    <property type="entry name" value="DHB_AMP_lig"/>
</dbReference>
<accession>A0A656VLH9</accession>
<dbReference type="SUPFAM" id="SSF56801">
    <property type="entry name" value="Acetyl-CoA synthetase-like"/>
    <property type="match status" value="1"/>
</dbReference>
<dbReference type="InterPro" id="IPR000873">
    <property type="entry name" value="AMP-dep_synth/lig_dom"/>
</dbReference>
<dbReference type="NCBIfam" id="TIGR02275">
    <property type="entry name" value="DHB_AMP_lig"/>
    <property type="match status" value="1"/>
</dbReference>
<dbReference type="GO" id="GO:0008668">
    <property type="term" value="F:2,3-dihydroxybenzoate--[aryl-carrier protein] ligase"/>
    <property type="evidence" value="ECO:0007669"/>
    <property type="project" value="InterPro"/>
</dbReference>
<evidence type="ECO:0000256" key="2">
    <source>
        <dbReference type="ARBA" id="ARBA00022598"/>
    </source>
</evidence>
<dbReference type="PROSITE" id="PS00455">
    <property type="entry name" value="AMP_BINDING"/>
    <property type="match status" value="1"/>
</dbReference>
<dbReference type="Pfam" id="PF13193">
    <property type="entry name" value="AMP-binding_C"/>
    <property type="match status" value="1"/>
</dbReference>
<dbReference type="EMBL" id="LFJS01000011">
    <property type="protein sequence ID" value="KMU53126.1"/>
    <property type="molecule type" value="Genomic_DNA"/>
</dbReference>
<feature type="domain" description="AMP-dependent synthetase/ligase" evidence="3">
    <location>
        <begin position="35"/>
        <end position="396"/>
    </location>
</feature>
<feature type="domain" description="AMP-binding enzyme C-terminal" evidence="4">
    <location>
        <begin position="447"/>
        <end position="521"/>
    </location>
</feature>
<dbReference type="Proteomes" id="UP000037482">
    <property type="component" value="Unassembled WGS sequence"/>
</dbReference>
<dbReference type="InterPro" id="IPR045851">
    <property type="entry name" value="AMP-bd_C_sf"/>
</dbReference>
<dbReference type="NCBIfam" id="NF008192">
    <property type="entry name" value="PRK10946.1"/>
    <property type="match status" value="1"/>
</dbReference>
<name>A0A656VLH9_SERMA</name>
<comment type="pathway">
    <text evidence="1">Siderophore biosynthesis.</text>
</comment>
<dbReference type="Pfam" id="PF00501">
    <property type="entry name" value="AMP-binding"/>
    <property type="match status" value="1"/>
</dbReference>
<dbReference type="PANTHER" id="PTHR43767">
    <property type="entry name" value="LONG-CHAIN-FATTY-ACID--COA LIGASE"/>
    <property type="match status" value="1"/>
</dbReference>
<organism evidence="5 6">
    <name type="scientific">Serratia marcescens</name>
    <dbReference type="NCBI Taxonomy" id="615"/>
    <lineage>
        <taxon>Bacteria</taxon>
        <taxon>Pseudomonadati</taxon>
        <taxon>Pseudomonadota</taxon>
        <taxon>Gammaproteobacteria</taxon>
        <taxon>Enterobacterales</taxon>
        <taxon>Yersiniaceae</taxon>
        <taxon>Serratia</taxon>
    </lineage>
</organism>
<dbReference type="AlphaFoldDB" id="A0A656VLH9"/>
<dbReference type="CDD" id="cd05920">
    <property type="entry name" value="23DHB-AMP_lg"/>
    <property type="match status" value="1"/>
</dbReference>
<dbReference type="InterPro" id="IPR050237">
    <property type="entry name" value="ATP-dep_AMP-bd_enzyme"/>
</dbReference>
<dbReference type="Gene3D" id="3.30.300.30">
    <property type="match status" value="1"/>
</dbReference>
<dbReference type="InterPro" id="IPR020845">
    <property type="entry name" value="AMP-binding_CS"/>
</dbReference>
<evidence type="ECO:0000259" key="3">
    <source>
        <dbReference type="Pfam" id="PF00501"/>
    </source>
</evidence>
<evidence type="ECO:0000313" key="5">
    <source>
        <dbReference type="EMBL" id="KMU53126.1"/>
    </source>
</evidence>
<keyword evidence="2" id="KW-0436">Ligase</keyword>
<evidence type="ECO:0000313" key="6">
    <source>
        <dbReference type="Proteomes" id="UP000037482"/>
    </source>
</evidence>
<dbReference type="InterPro" id="IPR025110">
    <property type="entry name" value="AMP-bd_C"/>
</dbReference>
<evidence type="ECO:0000259" key="4">
    <source>
        <dbReference type="Pfam" id="PF13193"/>
    </source>
</evidence>
<dbReference type="FunFam" id="2.30.38.10:FF:000003">
    <property type="entry name" value="Vibriobactin-specific 2,3-dihydroxybenzoate-AMP ligase"/>
    <property type="match status" value="1"/>
</dbReference>
<gene>
    <name evidence="5" type="ORF">AB868_01462</name>
</gene>
<sequence>MSIAFTPWPAEFASRYRERGYWTDNPLTEILDRQANNDAPAIIDAQGSLTYRELQQRSDRLAAALLRRGVKSGDTALVQLGNVAEFYIVFFALLKIGVAPVNALFSHQHSELNAYAEQIKPALLIADRQHGLYADDQFLNTFRDAHPSLRVVALRSQPEGELALAAWLDEASDGFVAQPSAADQVAFFQLSGGSTGTPKLIPRTHNDYYYSIRRSVEICRFDAQTRYLCALPVAHNYPMSSPGVLGVFYGAGLVVFAADPDAAQCFRLIEQHQINVTALVPPAVTLWLQAIEEWGGNAQLASLKLLQVGGAKLGETLAARIQNEIGCQLQQVFGMAEGLVNYTRLDDDERHILTTQGRPMSPDDEVWVADDDGNPLPAGEVGRLMTRGPYTFRGYYQSPAHNADAFDADGFYCSGDLISISEDGYITVQGRQKDQINRGGEKIAAEEIENLLLRHPDVINAALVSMPDALMGEKSCAYIIANAPLKPVVLRRHLREQGVADFKLPDRFIQVDSLPLTPVGKVDKKRLRQQLDAQLQTQAQGD</sequence>
<protein>
    <submittedName>
        <fullName evidence="5">Enterobactin synthase subunit E</fullName>
    </submittedName>
</protein>
<dbReference type="InterPro" id="IPR042099">
    <property type="entry name" value="ANL_N_sf"/>
</dbReference>
<dbReference type="GO" id="GO:0019290">
    <property type="term" value="P:siderophore biosynthetic process"/>
    <property type="evidence" value="ECO:0007669"/>
    <property type="project" value="InterPro"/>
</dbReference>
<proteinExistence type="predicted"/>
<reference evidence="5 6" key="1">
    <citation type="submission" date="2015-06" db="EMBL/GenBank/DDBJ databases">
        <title>Draft Genome of Serratia marcescens Strain AH0650_Sm1.</title>
        <authorList>
            <person name="Wan Y."/>
            <person name="Gorrie C."/>
            <person name="Holt K."/>
        </authorList>
    </citation>
    <scope>NUCLEOTIDE SEQUENCE [LARGE SCALE GENOMIC DNA]</scope>
    <source>
        <strain evidence="5 6">AH0650_Sm1</strain>
    </source>
</reference>
<evidence type="ECO:0000256" key="1">
    <source>
        <dbReference type="ARBA" id="ARBA00004924"/>
    </source>
</evidence>
<dbReference type="Gene3D" id="3.40.50.12780">
    <property type="entry name" value="N-terminal domain of ligase-like"/>
    <property type="match status" value="1"/>
</dbReference>
<dbReference type="PANTHER" id="PTHR43767:SF10">
    <property type="entry name" value="SURFACTIN SYNTHASE SUBUNIT 1"/>
    <property type="match status" value="1"/>
</dbReference>